<dbReference type="EC" id="3.5.1.89" evidence="2"/>
<dbReference type="AlphaFoldDB" id="A0A8S4DSA9"/>
<comment type="similarity">
    <text evidence="1">Belongs to the PIGL family.</text>
</comment>
<dbReference type="PANTHER" id="PTHR12993:SF11">
    <property type="entry name" value="N-ACETYLGLUCOSAMINYL-PHOSPHATIDYLINOSITOL DE-N-ACETYLASE"/>
    <property type="match status" value="1"/>
</dbReference>
<evidence type="ECO:0000313" key="4">
    <source>
        <dbReference type="EMBL" id="CAG9104053.1"/>
    </source>
</evidence>
<dbReference type="Pfam" id="PF02585">
    <property type="entry name" value="PIG-L"/>
    <property type="match status" value="1"/>
</dbReference>
<keyword evidence="3" id="KW-0472">Membrane</keyword>
<comment type="caution">
    <text evidence="4">The sequence shown here is derived from an EMBL/GenBank/DDBJ whole genome shotgun (WGS) entry which is preliminary data.</text>
</comment>
<keyword evidence="3" id="KW-0812">Transmembrane</keyword>
<dbReference type="Proteomes" id="UP000653454">
    <property type="component" value="Unassembled WGS sequence"/>
</dbReference>
<dbReference type="InterPro" id="IPR003737">
    <property type="entry name" value="GlcNAc_PI_deacetylase-related"/>
</dbReference>
<proteinExistence type="inferred from homology"/>
<dbReference type="InterPro" id="IPR024078">
    <property type="entry name" value="LmbE-like_dom_sf"/>
</dbReference>
<dbReference type="GO" id="GO:0005783">
    <property type="term" value="C:endoplasmic reticulum"/>
    <property type="evidence" value="ECO:0007669"/>
    <property type="project" value="TreeGrafter"/>
</dbReference>
<name>A0A8S4DSA9_PLUXY</name>
<organism evidence="4 5">
    <name type="scientific">Plutella xylostella</name>
    <name type="common">Diamondback moth</name>
    <name type="synonym">Plutella maculipennis</name>
    <dbReference type="NCBI Taxonomy" id="51655"/>
    <lineage>
        <taxon>Eukaryota</taxon>
        <taxon>Metazoa</taxon>
        <taxon>Ecdysozoa</taxon>
        <taxon>Arthropoda</taxon>
        <taxon>Hexapoda</taxon>
        <taxon>Insecta</taxon>
        <taxon>Pterygota</taxon>
        <taxon>Neoptera</taxon>
        <taxon>Endopterygota</taxon>
        <taxon>Lepidoptera</taxon>
        <taxon>Glossata</taxon>
        <taxon>Ditrysia</taxon>
        <taxon>Yponomeutoidea</taxon>
        <taxon>Plutellidae</taxon>
        <taxon>Plutella</taxon>
    </lineage>
</organism>
<reference evidence="4" key="1">
    <citation type="submission" date="2020-11" db="EMBL/GenBank/DDBJ databases">
        <authorList>
            <person name="Whiteford S."/>
        </authorList>
    </citation>
    <scope>NUCLEOTIDE SEQUENCE</scope>
</reference>
<evidence type="ECO:0000256" key="1">
    <source>
        <dbReference type="ARBA" id="ARBA00006066"/>
    </source>
</evidence>
<dbReference type="PANTHER" id="PTHR12993">
    <property type="entry name" value="N-ACETYLGLUCOSAMINYL-PHOSPHATIDYLINOSITOL DE-N-ACETYLASE-RELATED"/>
    <property type="match status" value="1"/>
</dbReference>
<dbReference type="SUPFAM" id="SSF102588">
    <property type="entry name" value="LmbE-like"/>
    <property type="match status" value="1"/>
</dbReference>
<gene>
    <name evidence="4" type="ORF">PLXY2_LOCUS3089</name>
</gene>
<sequence length="291" mass="33836">MSQTNITYGSEFAYNLYVDLVAETLIYLRNFSLCISVWIVGYLLVCYLVYRRYARKLPTRTRGSLKTKRVLIAVAHPDDECMFFGPTIYRLCEQGADVYILCLSNGNFEGLGSTRRKELWEACQELGVPEQNICLVTDTRLPDDPKAQWPVPVVAKLLQHQLDALDIDTLVTFDRGGVSSHRNHTAIFYAVAYMFVEKLLPKRCTVYTLDSVNIVRKYWGYLDLPLSFLLSSKRYFVRWTESRRVAGAMRRHRSQLAWFRRLYVALSRYMVINTLRRVTLPDIELELDVDD</sequence>
<accession>A0A8S4DSA9</accession>
<dbReference type="Gene3D" id="3.40.50.10320">
    <property type="entry name" value="LmbE-like"/>
    <property type="match status" value="1"/>
</dbReference>
<keyword evidence="5" id="KW-1185">Reference proteome</keyword>
<keyword evidence="3" id="KW-1133">Transmembrane helix</keyword>
<evidence type="ECO:0000256" key="3">
    <source>
        <dbReference type="SAM" id="Phobius"/>
    </source>
</evidence>
<evidence type="ECO:0000256" key="2">
    <source>
        <dbReference type="ARBA" id="ARBA00012176"/>
    </source>
</evidence>
<protein>
    <recommendedName>
        <fullName evidence="2">N-acetylglucosaminylphosphatidylinositol deacetylase</fullName>
        <ecNumber evidence="2">3.5.1.89</ecNumber>
    </recommendedName>
</protein>
<dbReference type="EMBL" id="CAJHNJ030000008">
    <property type="protein sequence ID" value="CAG9104053.1"/>
    <property type="molecule type" value="Genomic_DNA"/>
</dbReference>
<dbReference type="GO" id="GO:0000225">
    <property type="term" value="F:N-acetylglucosaminylphosphatidylinositol deacetylase activity"/>
    <property type="evidence" value="ECO:0007669"/>
    <property type="project" value="UniProtKB-EC"/>
</dbReference>
<feature type="transmembrane region" description="Helical" evidence="3">
    <location>
        <begin position="26"/>
        <end position="50"/>
    </location>
</feature>
<evidence type="ECO:0000313" key="5">
    <source>
        <dbReference type="Proteomes" id="UP000653454"/>
    </source>
</evidence>